<reference evidence="10 11" key="1">
    <citation type="submission" date="2017-01" db="EMBL/GenBank/DDBJ databases">
        <authorList>
            <person name="Mah S.A."/>
            <person name="Swanson W.J."/>
            <person name="Moy G.W."/>
            <person name="Vacquier V.D."/>
        </authorList>
    </citation>
    <scope>NUCLEOTIDE SEQUENCE [LARGE SCALE GENOMIC DNA]</scope>
    <source>
        <strain evidence="10 11">GSMNP</strain>
    </source>
</reference>
<dbReference type="GO" id="GO:0016020">
    <property type="term" value="C:membrane"/>
    <property type="evidence" value="ECO:0007669"/>
    <property type="project" value="UniProtKB-SubCell"/>
</dbReference>
<dbReference type="Proteomes" id="UP000187283">
    <property type="component" value="Unassembled WGS sequence"/>
</dbReference>
<evidence type="ECO:0000256" key="5">
    <source>
        <dbReference type="ARBA" id="ARBA00022989"/>
    </source>
</evidence>
<evidence type="ECO:0000256" key="1">
    <source>
        <dbReference type="ARBA" id="ARBA00004141"/>
    </source>
</evidence>
<dbReference type="STRING" id="133412.A0A1R1YE44"/>
<feature type="transmembrane region" description="Helical" evidence="8">
    <location>
        <begin position="424"/>
        <end position="446"/>
    </location>
</feature>
<dbReference type="OrthoDB" id="3900342at2759"/>
<evidence type="ECO:0000259" key="9">
    <source>
        <dbReference type="Pfam" id="PF00324"/>
    </source>
</evidence>
<feature type="transmembrane region" description="Helical" evidence="8">
    <location>
        <begin position="177"/>
        <end position="200"/>
    </location>
</feature>
<feature type="transmembrane region" description="Helical" evidence="8">
    <location>
        <begin position="462"/>
        <end position="479"/>
    </location>
</feature>
<keyword evidence="3 8" id="KW-0812">Transmembrane</keyword>
<feature type="transmembrane region" description="Helical" evidence="8">
    <location>
        <begin position="383"/>
        <end position="403"/>
    </location>
</feature>
<organism evidence="10 11">
    <name type="scientific">Smittium culicis</name>
    <dbReference type="NCBI Taxonomy" id="133412"/>
    <lineage>
        <taxon>Eukaryota</taxon>
        <taxon>Fungi</taxon>
        <taxon>Fungi incertae sedis</taxon>
        <taxon>Zoopagomycota</taxon>
        <taxon>Kickxellomycotina</taxon>
        <taxon>Harpellomycetes</taxon>
        <taxon>Harpellales</taxon>
        <taxon>Legeriomycetaceae</taxon>
        <taxon>Smittium</taxon>
    </lineage>
</organism>
<feature type="transmembrane region" description="Helical" evidence="8">
    <location>
        <begin position="37"/>
        <end position="58"/>
    </location>
</feature>
<comment type="subcellular location">
    <subcellularLocation>
        <location evidence="1">Membrane</location>
        <topology evidence="1">Multi-pass membrane protein</topology>
    </subcellularLocation>
</comment>
<dbReference type="Pfam" id="PF00324">
    <property type="entry name" value="AA_permease"/>
    <property type="match status" value="1"/>
</dbReference>
<feature type="domain" description="Amino acid permease/ SLC12A" evidence="9">
    <location>
        <begin position="34"/>
        <end position="487"/>
    </location>
</feature>
<accession>A0A1R1YE44</accession>
<dbReference type="InterPro" id="IPR004840">
    <property type="entry name" value="Amino_acid_permease_CS"/>
</dbReference>
<evidence type="ECO:0000256" key="8">
    <source>
        <dbReference type="SAM" id="Phobius"/>
    </source>
</evidence>
<keyword evidence="5 8" id="KW-1133">Transmembrane helix</keyword>
<evidence type="ECO:0000256" key="6">
    <source>
        <dbReference type="ARBA" id="ARBA00023136"/>
    </source>
</evidence>
<name>A0A1R1YE44_9FUNG</name>
<dbReference type="PANTHER" id="PTHR43341">
    <property type="entry name" value="AMINO ACID PERMEASE"/>
    <property type="match status" value="1"/>
</dbReference>
<keyword evidence="6 8" id="KW-0472">Membrane</keyword>
<evidence type="ECO:0000256" key="7">
    <source>
        <dbReference type="SAM" id="MobiDB-lite"/>
    </source>
</evidence>
<gene>
    <name evidence="10" type="ORF">AYI70_g1149</name>
</gene>
<feature type="transmembrane region" description="Helical" evidence="8">
    <location>
        <begin position="311"/>
        <end position="336"/>
    </location>
</feature>
<keyword evidence="2" id="KW-0813">Transport</keyword>
<feature type="compositionally biased region" description="Basic and acidic residues" evidence="7">
    <location>
        <begin position="11"/>
        <end position="24"/>
    </location>
</feature>
<evidence type="ECO:0000313" key="10">
    <source>
        <dbReference type="EMBL" id="OMJ25075.1"/>
    </source>
</evidence>
<feature type="region of interest" description="Disordered" evidence="7">
    <location>
        <begin position="1"/>
        <end position="24"/>
    </location>
</feature>
<dbReference type="PANTHER" id="PTHR43341:SF1">
    <property type="entry name" value="GENERAL AMINO-ACID PERMEASE GAP1"/>
    <property type="match status" value="1"/>
</dbReference>
<feature type="transmembrane region" description="Helical" evidence="8">
    <location>
        <begin position="212"/>
        <end position="236"/>
    </location>
</feature>
<sequence length="524" mass="57699">MSNNYEGDLEAPEKRATQKFDSQDHLTRSLKTRHMSMIALGGTIGTGLFVASGISLSVGGPGGSIVAYIIAGITSFFVMSAIAEMGTYIPVAGSFNAYAARFVDPALSFAVAYNYSYQNLIACANDMVAAGILMQFWLPKVPPIIWSIIAFFIMISLNIFGAKFYGEAEFWFASIKVVAIVFFIITSILTASGIVGGTNYGVSNWHYKDGPFLGGVAGIFKVYVFANSAFGGIEIIGITAGESMNPTKDIPTASRTLFWRILLFYILSIIMIGLIIPYDNPSLLNSGLKSIAVSPLVLVLEKAGIKAAADIMNAVILTSVLSAGNTVFFTAPRSLYALASSGRGWSKWAVVSKRGTPIYALGSCIAVTACLFVLSLFGNNKIFTWFASVGSVASIICFLVMLFTHWRFRRGYKRQGYDEHDLPFVAFLYPFGHYFSFFVIFFILFAQGNGSFFQVKFDIEKFVQSYMGIPIFLAFYLGYKFTKKTKLVPLNEIDFETDNYISLGFNNYRHDKNSFIETIKTFLS</sequence>
<dbReference type="InterPro" id="IPR004841">
    <property type="entry name" value="AA-permease/SLC12A_dom"/>
</dbReference>
<keyword evidence="4" id="KW-0029">Amino-acid transport</keyword>
<evidence type="ECO:0000256" key="4">
    <source>
        <dbReference type="ARBA" id="ARBA00022970"/>
    </source>
</evidence>
<evidence type="ECO:0000313" key="11">
    <source>
        <dbReference type="Proteomes" id="UP000187283"/>
    </source>
</evidence>
<comment type="caution">
    <text evidence="10">The sequence shown here is derived from an EMBL/GenBank/DDBJ whole genome shotgun (WGS) entry which is preliminary data.</text>
</comment>
<evidence type="ECO:0000256" key="3">
    <source>
        <dbReference type="ARBA" id="ARBA00022692"/>
    </source>
</evidence>
<feature type="transmembrane region" description="Helical" evidence="8">
    <location>
        <begin position="257"/>
        <end position="278"/>
    </location>
</feature>
<feature type="transmembrane region" description="Helical" evidence="8">
    <location>
        <begin position="144"/>
        <end position="165"/>
    </location>
</feature>
<dbReference type="FunFam" id="1.20.1740.10:FF:000001">
    <property type="entry name" value="Amino acid permease"/>
    <property type="match status" value="1"/>
</dbReference>
<dbReference type="InterPro" id="IPR050524">
    <property type="entry name" value="APC_YAT"/>
</dbReference>
<dbReference type="EMBL" id="LSSN01000231">
    <property type="protein sequence ID" value="OMJ25075.1"/>
    <property type="molecule type" value="Genomic_DNA"/>
</dbReference>
<dbReference type="Gene3D" id="1.20.1740.10">
    <property type="entry name" value="Amino acid/polyamine transporter I"/>
    <property type="match status" value="1"/>
</dbReference>
<protein>
    <submittedName>
        <fullName evidence="10">Lysine-specific permease</fullName>
    </submittedName>
</protein>
<keyword evidence="11" id="KW-1185">Reference proteome</keyword>
<evidence type="ECO:0000256" key="2">
    <source>
        <dbReference type="ARBA" id="ARBA00022448"/>
    </source>
</evidence>
<dbReference type="AlphaFoldDB" id="A0A1R1YE44"/>
<dbReference type="PIRSF" id="PIRSF006060">
    <property type="entry name" value="AA_transporter"/>
    <property type="match status" value="1"/>
</dbReference>
<proteinExistence type="predicted"/>
<feature type="transmembrane region" description="Helical" evidence="8">
    <location>
        <begin position="357"/>
        <end position="377"/>
    </location>
</feature>
<feature type="transmembrane region" description="Helical" evidence="8">
    <location>
        <begin position="65"/>
        <end position="83"/>
    </location>
</feature>
<dbReference type="GO" id="GO:0015171">
    <property type="term" value="F:amino acid transmembrane transporter activity"/>
    <property type="evidence" value="ECO:0007669"/>
    <property type="project" value="TreeGrafter"/>
</dbReference>
<dbReference type="PROSITE" id="PS00218">
    <property type="entry name" value="AMINO_ACID_PERMEASE_1"/>
    <property type="match status" value="1"/>
</dbReference>